<dbReference type="EMBL" id="JAUCMX010000014">
    <property type="protein sequence ID" value="KAK3524013.1"/>
    <property type="molecule type" value="Genomic_DNA"/>
</dbReference>
<dbReference type="SUPFAM" id="SSF52799">
    <property type="entry name" value="(Phosphotyrosine protein) phosphatases II"/>
    <property type="match status" value="1"/>
</dbReference>
<keyword evidence="4" id="KW-0963">Cytoplasm</keyword>
<evidence type="ECO:0000256" key="12">
    <source>
        <dbReference type="PROSITE-ProRule" id="PRU00221"/>
    </source>
</evidence>
<feature type="repeat" description="WD" evidence="12">
    <location>
        <begin position="1177"/>
        <end position="1219"/>
    </location>
</feature>
<comment type="catalytic activity">
    <reaction evidence="11">
        <text>O-phospho-L-threonyl-[protein] + H2O = L-threonyl-[protein] + phosphate</text>
        <dbReference type="Rhea" id="RHEA:47004"/>
        <dbReference type="Rhea" id="RHEA-COMP:11060"/>
        <dbReference type="Rhea" id="RHEA-COMP:11605"/>
        <dbReference type="ChEBI" id="CHEBI:15377"/>
        <dbReference type="ChEBI" id="CHEBI:30013"/>
        <dbReference type="ChEBI" id="CHEBI:43474"/>
        <dbReference type="ChEBI" id="CHEBI:61977"/>
        <dbReference type="EC" id="3.1.3.16"/>
    </reaction>
</comment>
<evidence type="ECO:0000256" key="10">
    <source>
        <dbReference type="ARBA" id="ARBA00023212"/>
    </source>
</evidence>
<evidence type="ECO:0000256" key="9">
    <source>
        <dbReference type="ARBA" id="ARBA00023054"/>
    </source>
</evidence>
<feature type="region of interest" description="Disordered" evidence="13">
    <location>
        <begin position="742"/>
        <end position="779"/>
    </location>
</feature>
<dbReference type="FunFam" id="3.90.190.10:FF:000004">
    <property type="entry name" value="Protein phosphatase Slingshot homolog 2"/>
    <property type="match status" value="1"/>
</dbReference>
<evidence type="ECO:0000313" key="18">
    <source>
        <dbReference type="Proteomes" id="UP001274896"/>
    </source>
</evidence>
<dbReference type="SMART" id="SM01167">
    <property type="entry name" value="DUF1900"/>
    <property type="match status" value="1"/>
</dbReference>
<evidence type="ECO:0000256" key="3">
    <source>
        <dbReference type="ARBA" id="ARBA00013081"/>
    </source>
</evidence>
<evidence type="ECO:0000256" key="11">
    <source>
        <dbReference type="ARBA" id="ARBA00048336"/>
    </source>
</evidence>
<dbReference type="PROSITE" id="PS51998">
    <property type="entry name" value="DEK_C"/>
    <property type="match status" value="1"/>
</dbReference>
<feature type="region of interest" description="Disordered" evidence="13">
    <location>
        <begin position="398"/>
        <end position="464"/>
    </location>
</feature>
<feature type="domain" description="Tyrosine specific protein phosphatases" evidence="15">
    <location>
        <begin position="292"/>
        <end position="346"/>
    </location>
</feature>
<dbReference type="Pfam" id="PF00400">
    <property type="entry name" value="WD40"/>
    <property type="match status" value="3"/>
</dbReference>
<dbReference type="InterPro" id="IPR043588">
    <property type="entry name" value="SSH-N"/>
</dbReference>
<feature type="domain" description="DEK-C" evidence="16">
    <location>
        <begin position="168"/>
        <end position="223"/>
    </location>
</feature>
<feature type="compositionally biased region" description="Polar residues" evidence="13">
    <location>
        <begin position="398"/>
        <end position="427"/>
    </location>
</feature>
<proteinExistence type="inferred from homology"/>
<feature type="compositionally biased region" description="Low complexity" evidence="13">
    <location>
        <begin position="497"/>
        <end position="506"/>
    </location>
</feature>
<keyword evidence="7" id="KW-0378">Hydrolase</keyword>
<reference evidence="17" key="1">
    <citation type="submission" date="2023-06" db="EMBL/GenBank/DDBJ databases">
        <title>Male Hemibagrus guttatus genome.</title>
        <authorList>
            <person name="Bian C."/>
        </authorList>
    </citation>
    <scope>NUCLEOTIDE SEQUENCE</scope>
    <source>
        <strain evidence="17">Male_cb2023</strain>
        <tissue evidence="17">Muscle</tissue>
    </source>
</reference>
<evidence type="ECO:0000256" key="13">
    <source>
        <dbReference type="SAM" id="MobiDB-lite"/>
    </source>
</evidence>
<evidence type="ECO:0000256" key="4">
    <source>
        <dbReference type="ARBA" id="ARBA00022490"/>
    </source>
</evidence>
<dbReference type="InterPro" id="IPR029021">
    <property type="entry name" value="Prot-tyrosine_phosphatase-like"/>
</dbReference>
<dbReference type="SUPFAM" id="SSF109715">
    <property type="entry name" value="DEK C-terminal domain"/>
    <property type="match status" value="1"/>
</dbReference>
<sequence>MFTLLRPEDNIRLAVRLESVHPQCTRYMVVVTTNGRQDTEESVVLGMDFSPSDTSCSIGLVLPLWSDTLIHLDGDGGFSVSTDNRIHVFKPVSVQAMWSALQSLHKACEVARGHNYFPGSLFLTWVSYYQSRMSSDQAHINEWNIMQDVQSHRADSPVLFSDVPTERERTERLIKTRLREIMMQKDLENVTSKEIRTELEMQMGCNLREFKEYIDNEMIVILGQMDSPTEIFEHVYLGSEWNASNLEELQNSGVQYILNVTREIDNFFPGLFEYHNIRVYDEEATDLLAYWNDTYKFISRAKKAGAKCLVHCKMGVSRSASTVIAYAMKEYGWDLEQAFDYVKERRAVTKPNPSFMRQLEEYQGILLASRQRHNKLWRSHSDSNLSEHHELLLKTPAAQSLGRSNPRNQSSSQTSPSLQELLQTLSPASGPATGQKHCEQDAPFANGLGNSEESLAAEDPSLLPRPRAATVVPGARPHSAPVNMAETVPVSRPHPPAALLHPASSPTLHPDAEAKALTHEQPEVCSPNKTGCVRSRTPEPSRQAPNSSSVAGQHTQLPELRQKFSQQVPDADVDCAGLGHAKDNNHHQHPSATIQEAGLSASSPTALSSDRIDFFSAREKFLGLSQEAQSRGSSKQTLRDKSPNQESKLVFPEHPDKGEEEQKKENCSVLVYSTDSELEFTRPSITPPPPSASKPDSSNLKEEEAELDKNSPEAEKVELEEALQGDWSKGTVRRATRQLEQKIKQDVSSSPLLSSALGCPSQRSAVSTSSGDGSENTSSHLDLFLDLSTVPAHHHQPEETAELNIEKEEPSPVVEGMEKGCKIRLREEERGHTGFLEMDTSLSHLKQSHSTPSRSSSSEAVFKLEGVTEKETSTDCLSQDHLRETWETLRQLSAFLCQLSSRSERRLSHPWAGKEQKRGWIVQERAREVEARMRQAGLTPPSLIKRSASLAKLGSLDLSANDLSELELSPASSSSSPCTEKPRLHSFNDDTSKKKRVLPRRTPSLPPFCTSRLPSTGSHLDKRLENCQTGEEQHKVSMPLPVSPSSNEFIMSRSIVRQSKFRHVFGQAAKPEQSYDDIRVSKVTWDSSFCAVNPKFLAVIVESSGGGAFLVLPLSKVGRVDKNYPLVVGHSGPVLDIDWCPHNDNILASGSEDTTAMVWQIPDHTLARPISEPIVVLEGHSKRVGIVSWHPTARNILLTAGSDNLIIIWNVGTGEPLITMEDHPDLIYNVSWNHNGSLFCTTCKDRRLRVCDPRKREVVAERLAPHEGIRPMRAIFTREGNIFTTGFTRMSQRELGLWDPTNFEEPIALLELDTSNGVLLPFYDPDTSLVYLCGKGDSSIRYFEITDEPPYVHYLSTYSSKEPQRGMGFMPKRGVDVSKCEIARLYKLHERKCEPIMMTVPRKSDLFQDDLYPDTAGPDPALEPEEWLEGRDEDPILVSLKDGYIPPKNRELKVAKKNVLDTRPAPHRSMSSVDGSTLPPQLLEKLIEEIQSLKAAVLSQEKRICDLENKLSKYTNGTV</sequence>
<dbReference type="InterPro" id="IPR000387">
    <property type="entry name" value="Tyr_Pase_dom"/>
</dbReference>
<keyword evidence="18" id="KW-1185">Reference proteome</keyword>
<dbReference type="SMART" id="SM01166">
    <property type="entry name" value="DUF1899"/>
    <property type="match status" value="1"/>
</dbReference>
<dbReference type="InterPro" id="IPR020422">
    <property type="entry name" value="TYR_PHOSPHATASE_DUAL_dom"/>
</dbReference>
<protein>
    <recommendedName>
        <fullName evidence="3">protein-serine/threonine phosphatase</fullName>
        <ecNumber evidence="3">3.1.3.16</ecNumber>
    </recommendedName>
</protein>
<evidence type="ECO:0000256" key="5">
    <source>
        <dbReference type="ARBA" id="ARBA00022574"/>
    </source>
</evidence>
<accession>A0AAE0UWU7</accession>
<dbReference type="GO" id="GO:0030837">
    <property type="term" value="P:negative regulation of actin filament polymerization"/>
    <property type="evidence" value="ECO:0007669"/>
    <property type="project" value="InterPro"/>
</dbReference>
<feature type="compositionally biased region" description="Basic and acidic residues" evidence="13">
    <location>
        <begin position="980"/>
        <end position="992"/>
    </location>
</feature>
<dbReference type="CDD" id="cd14569">
    <property type="entry name" value="DSP_slingshot_2"/>
    <property type="match status" value="1"/>
</dbReference>
<dbReference type="PANTHER" id="PTHR45864">
    <property type="entry name" value="SLINGSHOT PROTEIN PHOSPHATASE HOMOLOG"/>
    <property type="match status" value="1"/>
</dbReference>
<name>A0AAE0UWU7_9TELE</name>
<evidence type="ECO:0000259" key="14">
    <source>
        <dbReference type="PROSITE" id="PS50054"/>
    </source>
</evidence>
<dbReference type="Gene3D" id="3.90.190.10">
    <property type="entry name" value="Protein tyrosine phosphatase superfamily"/>
    <property type="match status" value="1"/>
</dbReference>
<evidence type="ECO:0000259" key="15">
    <source>
        <dbReference type="PROSITE" id="PS50056"/>
    </source>
</evidence>
<feature type="compositionally biased region" description="Basic and acidic residues" evidence="13">
    <location>
        <begin position="699"/>
        <end position="719"/>
    </location>
</feature>
<feature type="region of interest" description="Disordered" evidence="13">
    <location>
        <begin position="488"/>
        <end position="554"/>
    </location>
</feature>
<dbReference type="Pfam" id="PF00782">
    <property type="entry name" value="DSPc"/>
    <property type="match status" value="1"/>
</dbReference>
<keyword evidence="9" id="KW-0175">Coiled coil</keyword>
<comment type="caution">
    <text evidence="17">The sequence shown here is derived from an EMBL/GenBank/DDBJ whole genome shotgun (WGS) entry which is preliminary data.</text>
</comment>
<gene>
    <name evidence="17" type="ORF">QTP70_017526</name>
</gene>
<dbReference type="Pfam" id="PF08766">
    <property type="entry name" value="DEK_C"/>
    <property type="match status" value="1"/>
</dbReference>
<keyword evidence="5 12" id="KW-0853">WD repeat</keyword>
<dbReference type="Proteomes" id="UP001274896">
    <property type="component" value="Unassembled WGS sequence"/>
</dbReference>
<feature type="region of interest" description="Disordered" evidence="13">
    <location>
        <begin position="625"/>
        <end position="666"/>
    </location>
</feature>
<evidence type="ECO:0000256" key="1">
    <source>
        <dbReference type="ARBA" id="ARBA00004245"/>
    </source>
</evidence>
<feature type="compositionally biased region" description="Polar residues" evidence="13">
    <location>
        <begin position="626"/>
        <end position="636"/>
    </location>
</feature>
<feature type="compositionally biased region" description="Basic and acidic residues" evidence="13">
    <location>
        <begin position="651"/>
        <end position="666"/>
    </location>
</feature>
<feature type="compositionally biased region" description="Basic and acidic residues" evidence="13">
    <location>
        <begin position="804"/>
        <end position="816"/>
    </location>
</feature>
<dbReference type="Pfam" id="PF23040">
    <property type="entry name" value="PH_SSH1-like_1st"/>
    <property type="match status" value="1"/>
</dbReference>
<dbReference type="InterPro" id="IPR043587">
    <property type="entry name" value="Phosphatase_SSH-like"/>
</dbReference>
<dbReference type="InterPro" id="IPR014876">
    <property type="entry name" value="DEK_C"/>
</dbReference>
<keyword evidence="8" id="KW-0904">Protein phosphatase</keyword>
<feature type="compositionally biased region" description="Polar residues" evidence="13">
    <location>
        <begin position="761"/>
        <end position="779"/>
    </location>
</feature>
<dbReference type="GO" id="GO:0004722">
    <property type="term" value="F:protein serine/threonine phosphatase activity"/>
    <property type="evidence" value="ECO:0007669"/>
    <property type="project" value="UniProtKB-EC"/>
</dbReference>
<dbReference type="Gene3D" id="2.130.10.10">
    <property type="entry name" value="YVTN repeat-like/Quinoprotein amine dehydrogenase"/>
    <property type="match status" value="1"/>
</dbReference>
<dbReference type="GO" id="GO:0005856">
    <property type="term" value="C:cytoskeleton"/>
    <property type="evidence" value="ECO:0007669"/>
    <property type="project" value="UniProtKB-SubCell"/>
</dbReference>
<dbReference type="PROSITE" id="PS50082">
    <property type="entry name" value="WD_REPEATS_2"/>
    <property type="match status" value="2"/>
</dbReference>
<dbReference type="SMART" id="SM00320">
    <property type="entry name" value="WD40"/>
    <property type="match status" value="3"/>
</dbReference>
<keyword evidence="6" id="KW-0677">Repeat</keyword>
<evidence type="ECO:0000256" key="7">
    <source>
        <dbReference type="ARBA" id="ARBA00022801"/>
    </source>
</evidence>
<dbReference type="Pfam" id="PF16300">
    <property type="entry name" value="WD40_4"/>
    <property type="match status" value="1"/>
</dbReference>
<evidence type="ECO:0000313" key="17">
    <source>
        <dbReference type="EMBL" id="KAK3524013.1"/>
    </source>
</evidence>
<dbReference type="InterPro" id="IPR036322">
    <property type="entry name" value="WD40_repeat_dom_sf"/>
</dbReference>
<dbReference type="SMART" id="SM00195">
    <property type="entry name" value="DSPc"/>
    <property type="match status" value="1"/>
</dbReference>
<dbReference type="PANTHER" id="PTHR45864:SF3">
    <property type="entry name" value="PROTEIN PHOSPHATASE SLINGSHOT HOMOLOG 2"/>
    <property type="match status" value="1"/>
</dbReference>
<feature type="region of interest" description="Disordered" evidence="13">
    <location>
        <begin position="794"/>
        <end position="816"/>
    </location>
</feature>
<dbReference type="InterPro" id="IPR001680">
    <property type="entry name" value="WD40_rpt"/>
</dbReference>
<feature type="repeat" description="WD" evidence="12">
    <location>
        <begin position="1127"/>
        <end position="1169"/>
    </location>
</feature>
<dbReference type="PROSITE" id="PS00383">
    <property type="entry name" value="TYR_PHOSPHATASE_1"/>
    <property type="match status" value="1"/>
</dbReference>
<feature type="compositionally biased region" description="Low complexity" evidence="13">
    <location>
        <begin position="968"/>
        <end position="977"/>
    </location>
</feature>
<dbReference type="Pfam" id="PF08953">
    <property type="entry name" value="DUF1899"/>
    <property type="match status" value="1"/>
</dbReference>
<dbReference type="InterPro" id="IPR000340">
    <property type="entry name" value="Dual-sp_phosphatase_cat-dom"/>
</dbReference>
<dbReference type="PROSITE" id="PS50056">
    <property type="entry name" value="TYR_PHOSPHATASE_2"/>
    <property type="match status" value="1"/>
</dbReference>
<evidence type="ECO:0000259" key="16">
    <source>
        <dbReference type="PROSITE" id="PS51998"/>
    </source>
</evidence>
<organism evidence="17 18">
    <name type="scientific">Hemibagrus guttatus</name>
    <dbReference type="NCBI Taxonomy" id="175788"/>
    <lineage>
        <taxon>Eukaryota</taxon>
        <taxon>Metazoa</taxon>
        <taxon>Chordata</taxon>
        <taxon>Craniata</taxon>
        <taxon>Vertebrata</taxon>
        <taxon>Euteleostomi</taxon>
        <taxon>Actinopterygii</taxon>
        <taxon>Neopterygii</taxon>
        <taxon>Teleostei</taxon>
        <taxon>Ostariophysi</taxon>
        <taxon>Siluriformes</taxon>
        <taxon>Bagridae</taxon>
        <taxon>Hemibagrus</taxon>
    </lineage>
</organism>
<dbReference type="InterPro" id="IPR019775">
    <property type="entry name" value="WD40_repeat_CS"/>
</dbReference>
<dbReference type="FunFam" id="2.130.10.10:FF:000003">
    <property type="entry name" value="Coronin"/>
    <property type="match status" value="1"/>
</dbReference>
<comment type="subcellular location">
    <subcellularLocation>
        <location evidence="1">Cytoplasm</location>
        <location evidence="1">Cytoskeleton</location>
    </subcellularLocation>
</comment>
<evidence type="ECO:0000256" key="2">
    <source>
        <dbReference type="ARBA" id="ARBA00009580"/>
    </source>
</evidence>
<evidence type="ECO:0000256" key="6">
    <source>
        <dbReference type="ARBA" id="ARBA00022737"/>
    </source>
</evidence>
<dbReference type="PROSITE" id="PS00678">
    <property type="entry name" value="WD_REPEATS_1"/>
    <property type="match status" value="1"/>
</dbReference>
<feature type="domain" description="Tyrosine-protein phosphatase" evidence="14">
    <location>
        <begin position="227"/>
        <end position="368"/>
    </location>
</feature>
<feature type="compositionally biased region" description="Polar residues" evidence="13">
    <location>
        <begin position="538"/>
        <end position="554"/>
    </location>
</feature>
<dbReference type="GO" id="GO:0003779">
    <property type="term" value="F:actin binding"/>
    <property type="evidence" value="ECO:0007669"/>
    <property type="project" value="InterPro"/>
</dbReference>
<dbReference type="PROSITE" id="PS50054">
    <property type="entry name" value="TYR_PHOSPHATASE_DUAL"/>
    <property type="match status" value="1"/>
</dbReference>
<dbReference type="EC" id="3.1.3.16" evidence="3"/>
<evidence type="ECO:0000256" key="8">
    <source>
        <dbReference type="ARBA" id="ARBA00022912"/>
    </source>
</evidence>
<keyword evidence="10" id="KW-0206">Cytoskeleton</keyword>
<feature type="region of interest" description="Disordered" evidence="13">
    <location>
        <begin position="968"/>
        <end position="1012"/>
    </location>
</feature>
<dbReference type="SUPFAM" id="SSF50978">
    <property type="entry name" value="WD40 repeat-like"/>
    <property type="match status" value="1"/>
</dbReference>
<dbReference type="PROSITE" id="PS50294">
    <property type="entry name" value="WD_REPEATS_REGION"/>
    <property type="match status" value="2"/>
</dbReference>
<dbReference type="InterPro" id="IPR015048">
    <property type="entry name" value="DUF1899"/>
</dbReference>
<feature type="region of interest" description="Disordered" evidence="13">
    <location>
        <begin position="678"/>
        <end position="721"/>
    </location>
</feature>
<comment type="similarity">
    <text evidence="2">Belongs to the protein-tyrosine phosphatase family.</text>
</comment>
<dbReference type="InterPro" id="IPR016130">
    <property type="entry name" value="Tyr_Pase_AS"/>
</dbReference>
<feature type="compositionally biased region" description="Basic and acidic residues" evidence="13">
    <location>
        <begin position="510"/>
        <end position="522"/>
    </location>
</feature>
<dbReference type="InterPro" id="IPR015943">
    <property type="entry name" value="WD40/YVTN_repeat-like_dom_sf"/>
</dbReference>